<dbReference type="AlphaFoldDB" id="A0A7J9AIB4"/>
<protein>
    <submittedName>
        <fullName evidence="1">Uncharacterized protein</fullName>
    </submittedName>
</protein>
<comment type="caution">
    <text evidence="1">The sequence shown here is derived from an EMBL/GenBank/DDBJ whole genome shotgun (WGS) entry which is preliminary data.</text>
</comment>
<sequence length="16" mass="2004">MPYFDIWMCKTGRNIE</sequence>
<proteinExistence type="predicted"/>
<organism evidence="1 2">
    <name type="scientific">Gossypium laxum</name>
    <dbReference type="NCBI Taxonomy" id="34288"/>
    <lineage>
        <taxon>Eukaryota</taxon>
        <taxon>Viridiplantae</taxon>
        <taxon>Streptophyta</taxon>
        <taxon>Embryophyta</taxon>
        <taxon>Tracheophyta</taxon>
        <taxon>Spermatophyta</taxon>
        <taxon>Magnoliopsida</taxon>
        <taxon>eudicotyledons</taxon>
        <taxon>Gunneridae</taxon>
        <taxon>Pentapetalae</taxon>
        <taxon>rosids</taxon>
        <taxon>malvids</taxon>
        <taxon>Malvales</taxon>
        <taxon>Malvaceae</taxon>
        <taxon>Malvoideae</taxon>
        <taxon>Gossypium</taxon>
    </lineage>
</organism>
<evidence type="ECO:0000313" key="1">
    <source>
        <dbReference type="EMBL" id="MBA0723787.1"/>
    </source>
</evidence>
<reference evidence="1 2" key="1">
    <citation type="journal article" date="2019" name="Genome Biol. Evol.">
        <title>Insights into the evolution of the New World diploid cottons (Gossypium, subgenus Houzingenia) based on genome sequencing.</title>
        <authorList>
            <person name="Grover C.E."/>
            <person name="Arick M.A. 2nd"/>
            <person name="Thrash A."/>
            <person name="Conover J.L."/>
            <person name="Sanders W.S."/>
            <person name="Peterson D.G."/>
            <person name="Frelichowski J.E."/>
            <person name="Scheffler J.A."/>
            <person name="Scheffler B.E."/>
            <person name="Wendel J.F."/>
        </authorList>
    </citation>
    <scope>NUCLEOTIDE SEQUENCE [LARGE SCALE GENOMIC DNA]</scope>
    <source>
        <strain evidence="1">4</strain>
        <tissue evidence="1">Leaf</tissue>
    </source>
</reference>
<keyword evidence="2" id="KW-1185">Reference proteome</keyword>
<dbReference type="EMBL" id="JABEZV010000010">
    <property type="protein sequence ID" value="MBA0723787.1"/>
    <property type="molecule type" value="Genomic_DNA"/>
</dbReference>
<name>A0A7J9AIB4_9ROSI</name>
<dbReference type="Proteomes" id="UP000593574">
    <property type="component" value="Unassembled WGS sequence"/>
</dbReference>
<gene>
    <name evidence="1" type="ORF">Golax_004340</name>
</gene>
<evidence type="ECO:0000313" key="2">
    <source>
        <dbReference type="Proteomes" id="UP000593574"/>
    </source>
</evidence>
<accession>A0A7J9AIB4</accession>